<comment type="caution">
    <text evidence="1">The sequence shown here is derived from an EMBL/GenBank/DDBJ whole genome shotgun (WGS) entry which is preliminary data.</text>
</comment>
<accession>A0ABQ4FTN9</accession>
<name>A0ABQ4FTN9_9ACTN</name>
<proteinExistence type="predicted"/>
<keyword evidence="2" id="KW-1185">Reference proteome</keyword>
<reference evidence="1 2" key="1">
    <citation type="submission" date="2021-01" db="EMBL/GenBank/DDBJ databases">
        <title>Whole genome shotgun sequence of Microbispora corallina NBRC 16416.</title>
        <authorList>
            <person name="Komaki H."/>
            <person name="Tamura T."/>
        </authorList>
    </citation>
    <scope>NUCLEOTIDE SEQUENCE [LARGE SCALE GENOMIC DNA]</scope>
    <source>
        <strain evidence="1 2">NBRC 16416</strain>
    </source>
</reference>
<gene>
    <name evidence="1" type="ORF">Mco01_11860</name>
</gene>
<protein>
    <recommendedName>
        <fullName evidence="3">DUF5753 domain-containing protein</fullName>
    </recommendedName>
</protein>
<dbReference type="EMBL" id="BOOC01000003">
    <property type="protein sequence ID" value="GIH38186.1"/>
    <property type="molecule type" value="Genomic_DNA"/>
</dbReference>
<evidence type="ECO:0000313" key="1">
    <source>
        <dbReference type="EMBL" id="GIH38186.1"/>
    </source>
</evidence>
<dbReference type="Proteomes" id="UP000603904">
    <property type="component" value="Unassembled WGS sequence"/>
</dbReference>
<sequence length="238" mass="27435">MLGSREQALKAVERQMSDLIRQSGMRVELQHIDKIRKFTNLEADPLTQLLVGARKSIHVLDFISRDGEWPDSGVNREHMRKHHEAVLRHVRQSMPSIAYRRICQVEVNEAGRGDGPTVKPFASAGRTEALDHYLAMLRLRQELDDPTMVSIRVAAQRYPYKFIIVDGRSLVLSLQHFDRHRNLQLLGELIVLDAKADFLEVFMQMWRDLENRSVPFDEPEELLELTVNTHPVGRQGTP</sequence>
<evidence type="ECO:0008006" key="3">
    <source>
        <dbReference type="Google" id="ProtNLM"/>
    </source>
</evidence>
<organism evidence="1 2">
    <name type="scientific">Microbispora corallina</name>
    <dbReference type="NCBI Taxonomy" id="83302"/>
    <lineage>
        <taxon>Bacteria</taxon>
        <taxon>Bacillati</taxon>
        <taxon>Actinomycetota</taxon>
        <taxon>Actinomycetes</taxon>
        <taxon>Streptosporangiales</taxon>
        <taxon>Streptosporangiaceae</taxon>
        <taxon>Microbispora</taxon>
    </lineage>
</organism>
<evidence type="ECO:0000313" key="2">
    <source>
        <dbReference type="Proteomes" id="UP000603904"/>
    </source>
</evidence>